<reference evidence="2" key="1">
    <citation type="submission" date="2021-01" db="EMBL/GenBank/DDBJ databases">
        <title>Whole genome shotgun sequence of Sphaerimonospora thailandensis NBRC 107569.</title>
        <authorList>
            <person name="Komaki H."/>
            <person name="Tamura T."/>
        </authorList>
    </citation>
    <scope>NUCLEOTIDE SEQUENCE</scope>
    <source>
        <strain evidence="2">NBRC 107569</strain>
    </source>
</reference>
<protein>
    <submittedName>
        <fullName evidence="2">Uncharacterized protein</fullName>
    </submittedName>
</protein>
<accession>A0A8J3VZD0</accession>
<feature type="region of interest" description="Disordered" evidence="1">
    <location>
        <begin position="42"/>
        <end position="66"/>
    </location>
</feature>
<evidence type="ECO:0000256" key="1">
    <source>
        <dbReference type="SAM" id="MobiDB-lite"/>
    </source>
</evidence>
<dbReference type="RefSeq" id="WP_204016086.1">
    <property type="nucleotide sequence ID" value="NZ_BOOG01000021.1"/>
</dbReference>
<dbReference type="EMBL" id="BOOG01000021">
    <property type="protein sequence ID" value="GIH70367.1"/>
    <property type="molecule type" value="Genomic_DNA"/>
</dbReference>
<evidence type="ECO:0000313" key="3">
    <source>
        <dbReference type="Proteomes" id="UP000610966"/>
    </source>
</evidence>
<dbReference type="AlphaFoldDB" id="A0A8J3VZD0"/>
<organism evidence="2 3">
    <name type="scientific">Sphaerimonospora thailandensis</name>
    <dbReference type="NCBI Taxonomy" id="795644"/>
    <lineage>
        <taxon>Bacteria</taxon>
        <taxon>Bacillati</taxon>
        <taxon>Actinomycetota</taxon>
        <taxon>Actinomycetes</taxon>
        <taxon>Streptosporangiales</taxon>
        <taxon>Streptosporangiaceae</taxon>
        <taxon>Sphaerimonospora</taxon>
    </lineage>
</organism>
<sequence>MKIDPNDLVGYVEIVARAHDTYGVTIPADTARSWEKRRAAWEKAGRPARSAARPSHEPMPDPIIKSVNGSPTWLWSEIAPWLERTGKTTKAAE</sequence>
<gene>
    <name evidence="2" type="ORF">Mth01_26200</name>
</gene>
<comment type="caution">
    <text evidence="2">The sequence shown here is derived from an EMBL/GenBank/DDBJ whole genome shotgun (WGS) entry which is preliminary data.</text>
</comment>
<keyword evidence="3" id="KW-1185">Reference proteome</keyword>
<evidence type="ECO:0000313" key="2">
    <source>
        <dbReference type="EMBL" id="GIH70367.1"/>
    </source>
</evidence>
<proteinExistence type="predicted"/>
<name>A0A8J3VZD0_9ACTN</name>
<dbReference type="Proteomes" id="UP000610966">
    <property type="component" value="Unassembled WGS sequence"/>
</dbReference>